<dbReference type="HOGENOM" id="CLU_331085_0_0_1"/>
<organism evidence="9 10">
    <name type="scientific">Thalassiosira pseudonana</name>
    <name type="common">Marine diatom</name>
    <name type="synonym">Cyclotella nana</name>
    <dbReference type="NCBI Taxonomy" id="35128"/>
    <lineage>
        <taxon>Eukaryota</taxon>
        <taxon>Sar</taxon>
        <taxon>Stramenopiles</taxon>
        <taxon>Ochrophyta</taxon>
        <taxon>Bacillariophyta</taxon>
        <taxon>Coscinodiscophyceae</taxon>
        <taxon>Thalassiosirophycidae</taxon>
        <taxon>Thalassiosirales</taxon>
        <taxon>Thalassiosiraceae</taxon>
        <taxon>Thalassiosira</taxon>
    </lineage>
</organism>
<feature type="region of interest" description="Disordered" evidence="8">
    <location>
        <begin position="1"/>
        <end position="113"/>
    </location>
</feature>
<keyword evidence="4" id="KW-0677">Repeat</keyword>
<dbReference type="KEGG" id="tps:THAPS_25391"/>
<protein>
    <recommendedName>
        <fullName evidence="7">Vacuolar protein 8</fullName>
    </recommendedName>
</protein>
<dbReference type="PANTHER" id="PTHR47249">
    <property type="entry name" value="VACUOLAR PROTEIN 8"/>
    <property type="match status" value="1"/>
</dbReference>
<dbReference type="RefSeq" id="XP_002295607.1">
    <property type="nucleotide sequence ID" value="XM_002295571.1"/>
</dbReference>
<evidence type="ECO:0000256" key="4">
    <source>
        <dbReference type="ARBA" id="ARBA00022737"/>
    </source>
</evidence>
<reference evidence="9 10" key="1">
    <citation type="journal article" date="2004" name="Science">
        <title>The genome of the diatom Thalassiosira pseudonana: ecology, evolution, and metabolism.</title>
        <authorList>
            <person name="Armbrust E.V."/>
            <person name="Berges J.A."/>
            <person name="Bowler C."/>
            <person name="Green B.R."/>
            <person name="Martinez D."/>
            <person name="Putnam N.H."/>
            <person name="Zhou S."/>
            <person name="Allen A.E."/>
            <person name="Apt K.E."/>
            <person name="Bechner M."/>
            <person name="Brzezinski M.A."/>
            <person name="Chaal B.K."/>
            <person name="Chiovitti A."/>
            <person name="Davis A.K."/>
            <person name="Demarest M.S."/>
            <person name="Detter J.C."/>
            <person name="Glavina T."/>
            <person name="Goodstein D."/>
            <person name="Hadi M.Z."/>
            <person name="Hellsten U."/>
            <person name="Hildebrand M."/>
            <person name="Jenkins B.D."/>
            <person name="Jurka J."/>
            <person name="Kapitonov V.V."/>
            <person name="Kroger N."/>
            <person name="Lau W.W."/>
            <person name="Lane T.W."/>
            <person name="Larimer F.W."/>
            <person name="Lippmeier J.C."/>
            <person name="Lucas S."/>
            <person name="Medina M."/>
            <person name="Montsant A."/>
            <person name="Obornik M."/>
            <person name="Parker M.S."/>
            <person name="Palenik B."/>
            <person name="Pazour G.J."/>
            <person name="Richardson P.M."/>
            <person name="Rynearson T.A."/>
            <person name="Saito M.A."/>
            <person name="Schwartz D.C."/>
            <person name="Thamatrakoln K."/>
            <person name="Valentin K."/>
            <person name="Vardi A."/>
            <person name="Wilkerson F.P."/>
            <person name="Rokhsar D.S."/>
        </authorList>
    </citation>
    <scope>NUCLEOTIDE SEQUENCE [LARGE SCALE GENOMIC DNA]</scope>
    <source>
        <strain evidence="9 10">CCMP1335</strain>
    </source>
</reference>
<gene>
    <name evidence="9" type="ORF">THAPS_25391</name>
</gene>
<evidence type="ECO:0000256" key="5">
    <source>
        <dbReference type="ARBA" id="ARBA00023136"/>
    </source>
</evidence>
<reference evidence="9 10" key="2">
    <citation type="journal article" date="2008" name="Nature">
        <title>The Phaeodactylum genome reveals the evolutionary history of diatom genomes.</title>
        <authorList>
            <person name="Bowler C."/>
            <person name="Allen A.E."/>
            <person name="Badger J.H."/>
            <person name="Grimwood J."/>
            <person name="Jabbari K."/>
            <person name="Kuo A."/>
            <person name="Maheswari U."/>
            <person name="Martens C."/>
            <person name="Maumus F."/>
            <person name="Otillar R.P."/>
            <person name="Rayko E."/>
            <person name="Salamov A."/>
            <person name="Vandepoele K."/>
            <person name="Beszteri B."/>
            <person name="Gruber A."/>
            <person name="Heijde M."/>
            <person name="Katinka M."/>
            <person name="Mock T."/>
            <person name="Valentin K."/>
            <person name="Verret F."/>
            <person name="Berges J.A."/>
            <person name="Brownlee C."/>
            <person name="Cadoret J.P."/>
            <person name="Chiovitti A."/>
            <person name="Choi C.J."/>
            <person name="Coesel S."/>
            <person name="De Martino A."/>
            <person name="Detter J.C."/>
            <person name="Durkin C."/>
            <person name="Falciatore A."/>
            <person name="Fournet J."/>
            <person name="Haruta M."/>
            <person name="Huysman M.J."/>
            <person name="Jenkins B.D."/>
            <person name="Jiroutova K."/>
            <person name="Jorgensen R.E."/>
            <person name="Joubert Y."/>
            <person name="Kaplan A."/>
            <person name="Kroger N."/>
            <person name="Kroth P.G."/>
            <person name="La Roche J."/>
            <person name="Lindquist E."/>
            <person name="Lommer M."/>
            <person name="Martin-Jezequel V."/>
            <person name="Lopez P.J."/>
            <person name="Lucas S."/>
            <person name="Mangogna M."/>
            <person name="McGinnis K."/>
            <person name="Medlin L.K."/>
            <person name="Montsant A."/>
            <person name="Oudot-Le Secq M.P."/>
            <person name="Napoli C."/>
            <person name="Obornik M."/>
            <person name="Parker M.S."/>
            <person name="Petit J.L."/>
            <person name="Porcel B.M."/>
            <person name="Poulsen N."/>
            <person name="Robison M."/>
            <person name="Rychlewski L."/>
            <person name="Rynearson T.A."/>
            <person name="Schmutz J."/>
            <person name="Shapiro H."/>
            <person name="Siaut M."/>
            <person name="Stanley M."/>
            <person name="Sussman M.R."/>
            <person name="Taylor A.R."/>
            <person name="Vardi A."/>
            <person name="von Dassow P."/>
            <person name="Vyverman W."/>
            <person name="Willis A."/>
            <person name="Wyrwicz L.S."/>
            <person name="Rokhsar D.S."/>
            <person name="Weissenbach J."/>
            <person name="Armbrust E.V."/>
            <person name="Green B.R."/>
            <person name="Van de Peer Y."/>
            <person name="Grigoriev I.V."/>
        </authorList>
    </citation>
    <scope>NUCLEOTIDE SEQUENCE [LARGE SCALE GENOMIC DNA]</scope>
    <source>
        <strain evidence="9 10">CCMP1335</strain>
    </source>
</reference>
<dbReference type="Gene3D" id="1.25.10.10">
    <property type="entry name" value="Leucine-rich Repeat Variant"/>
    <property type="match status" value="1"/>
</dbReference>
<evidence type="ECO:0000256" key="1">
    <source>
        <dbReference type="ARBA" id="ARBA00004592"/>
    </source>
</evidence>
<sequence length="866" mass="94818">MDILFPWRKQPQSQTVSNNTNYHSLPHPQEHAQHYQQNYSTRSGLGQSMNGGVGQSVNYGASSRASGQPKATMGQSMRSIDEDDGVHDSFVEGNGRRQMMQRTKGGRSGRSLGYSERSGFYTATMDTSERSTSSSIRFEQLLVNQSQRRMPRYRAPVDNSNRESFVSTDSGLLLGGYDDNYKQQEEGGGGPAVIQDHGEYGQQSLTASFSNPNQPGMLSRHQHLSAIQLNAAVEEEEEVPLSPLRQLLDAINMAILPTSLRLSSLAQAVEFFDHRDRAMHDSELREGAAYVLYHKLGLALRLSRCREVNCEGEGVFAVTGGPLSPPNKGMSGVPNHYLSYQQQSASSAQLHHQSEFDKEIAMICSCLEMVHRANPDAIAQTWDECGTEILPMLVSVLERPFQQIERAVWTALQEKANVPGSLERAVAIAVTRDQKLAVQKVTKVLAMYSLVPEAKRPIVKPGTPSFGGMASPGGVGALARPGAASDDHSHHSDDDKYKTAKRLELATNATSGSGLYMTEAARFNTIATLTNLAALEANRMQMLQEPGLMDNVCRAVHNERSDVPKQCSALAIMNLSNGDPDHVPEMASNDLVLETLLKLMSEDNPETRRNAVVTIFNIACSDQNTVRLARYRDGTVLEALTELVGSDDPVRLHDEARANAAETIFNMSCSEIGETTDRMANHAGLLECLAVTLRGEHSWSHPMIAQGALLSALVKAATWTYTDCIAEAFRAQASEPRNCVIMANHHGLLNALSRLALTRGEGVDVEKVRVTAVAAIELMSRHDEARALLAHNEGIMMALTRASYGEEQASLKNSMRRSIRSELDGSFTGSYADVSRRIGDDDESNDDMSMQSRRIQVALKNLVGAM</sequence>
<feature type="region of interest" description="Disordered" evidence="8">
    <location>
        <begin position="474"/>
        <end position="497"/>
    </location>
</feature>
<dbReference type="Proteomes" id="UP000001449">
    <property type="component" value="Chromosome 18"/>
</dbReference>
<dbReference type="InterPro" id="IPR016024">
    <property type="entry name" value="ARM-type_fold"/>
</dbReference>
<dbReference type="GO" id="GO:0005774">
    <property type="term" value="C:vacuolar membrane"/>
    <property type="evidence" value="ECO:0007669"/>
    <property type="project" value="UniProtKB-SubCell"/>
</dbReference>
<dbReference type="GO" id="GO:0043495">
    <property type="term" value="F:protein-membrane adaptor activity"/>
    <property type="evidence" value="ECO:0007669"/>
    <property type="project" value="InterPro"/>
</dbReference>
<feature type="compositionally biased region" description="Basic and acidic residues" evidence="8">
    <location>
        <begin position="485"/>
        <end position="497"/>
    </location>
</feature>
<dbReference type="PANTHER" id="PTHR47249:SF1">
    <property type="entry name" value="VACUOLAR PROTEIN 8"/>
    <property type="match status" value="1"/>
</dbReference>
<keyword evidence="3" id="KW-0926">Vacuole</keyword>
<dbReference type="GO" id="GO:0071562">
    <property type="term" value="P:nucleus-vacuole junction assembly"/>
    <property type="evidence" value="ECO:0007669"/>
    <property type="project" value="InterPro"/>
</dbReference>
<dbReference type="InterPro" id="IPR045156">
    <property type="entry name" value="Vac8"/>
</dbReference>
<comment type="subcellular location">
    <subcellularLocation>
        <location evidence="1">Vacuole membrane</location>
        <topology evidence="1">Lipid-anchor</topology>
    </subcellularLocation>
</comment>
<dbReference type="eggNOG" id="ENOG502RX4K">
    <property type="taxonomic scope" value="Eukaryota"/>
</dbReference>
<dbReference type="InterPro" id="IPR000225">
    <property type="entry name" value="Armadillo"/>
</dbReference>
<feature type="compositionally biased region" description="Polar residues" evidence="8">
    <location>
        <begin position="55"/>
        <end position="66"/>
    </location>
</feature>
<dbReference type="InterPro" id="IPR011989">
    <property type="entry name" value="ARM-like"/>
</dbReference>
<evidence type="ECO:0000256" key="2">
    <source>
        <dbReference type="ARBA" id="ARBA00005462"/>
    </source>
</evidence>
<dbReference type="PaxDb" id="35128-Thaps25391"/>
<dbReference type="SUPFAM" id="SSF48371">
    <property type="entry name" value="ARM repeat"/>
    <property type="match status" value="1"/>
</dbReference>
<feature type="compositionally biased region" description="Polar residues" evidence="8">
    <location>
        <begin position="10"/>
        <end position="23"/>
    </location>
</feature>
<dbReference type="AlphaFoldDB" id="B5YM01"/>
<evidence type="ECO:0000256" key="6">
    <source>
        <dbReference type="ARBA" id="ARBA00023288"/>
    </source>
</evidence>
<evidence type="ECO:0000256" key="7">
    <source>
        <dbReference type="ARBA" id="ARBA00026209"/>
    </source>
</evidence>
<keyword evidence="6" id="KW-0449">Lipoprotein</keyword>
<dbReference type="SMART" id="SM00185">
    <property type="entry name" value="ARM"/>
    <property type="match status" value="2"/>
</dbReference>
<accession>B5YM01</accession>
<comment type="similarity">
    <text evidence="2">Belongs to the beta-catenin family.</text>
</comment>
<evidence type="ECO:0000256" key="3">
    <source>
        <dbReference type="ARBA" id="ARBA00022554"/>
    </source>
</evidence>
<feature type="compositionally biased region" description="Polar residues" evidence="8">
    <location>
        <begin position="34"/>
        <end position="48"/>
    </location>
</feature>
<evidence type="ECO:0000313" key="10">
    <source>
        <dbReference type="Proteomes" id="UP000001449"/>
    </source>
</evidence>
<proteinExistence type="inferred from homology"/>
<dbReference type="OMA" id="EMVHRAN"/>
<keyword evidence="10" id="KW-1185">Reference proteome</keyword>
<dbReference type="EMBL" id="CP001159">
    <property type="protein sequence ID" value="ACI64324.1"/>
    <property type="molecule type" value="Genomic_DNA"/>
</dbReference>
<evidence type="ECO:0000256" key="8">
    <source>
        <dbReference type="SAM" id="MobiDB-lite"/>
    </source>
</evidence>
<dbReference type="InParanoid" id="B5YM01"/>
<evidence type="ECO:0000313" key="9">
    <source>
        <dbReference type="EMBL" id="ACI64324.1"/>
    </source>
</evidence>
<dbReference type="GeneID" id="7444795"/>
<name>B5YM01_THAPS</name>
<keyword evidence="5" id="KW-0472">Membrane</keyword>